<protein>
    <recommendedName>
        <fullName evidence="6">Clathrin light chain</fullName>
    </recommendedName>
</protein>
<evidence type="ECO:0000256" key="6">
    <source>
        <dbReference type="RuleBase" id="RU363137"/>
    </source>
</evidence>
<gene>
    <name evidence="8" type="primary">ABSGL_00384.1 scaffold 492</name>
</gene>
<accession>A0A163ISR2</accession>
<evidence type="ECO:0000256" key="7">
    <source>
        <dbReference type="SAM" id="MobiDB-lite"/>
    </source>
</evidence>
<feature type="compositionally biased region" description="Low complexity" evidence="7">
    <location>
        <begin position="66"/>
        <end position="76"/>
    </location>
</feature>
<dbReference type="FunCoup" id="A0A163ISR2">
    <property type="interactions" value="387"/>
</dbReference>
<evidence type="ECO:0000256" key="5">
    <source>
        <dbReference type="ARBA" id="ARBA00023329"/>
    </source>
</evidence>
<dbReference type="EMBL" id="LT550136">
    <property type="protein sequence ID" value="SAL95085.1"/>
    <property type="molecule type" value="Genomic_DNA"/>
</dbReference>
<dbReference type="GO" id="GO:0006886">
    <property type="term" value="P:intracellular protein transport"/>
    <property type="evidence" value="ECO:0007669"/>
    <property type="project" value="InterPro"/>
</dbReference>
<dbReference type="GO" id="GO:0030130">
    <property type="term" value="C:clathrin coat of trans-Golgi network vesicle"/>
    <property type="evidence" value="ECO:0007669"/>
    <property type="project" value="InterPro"/>
</dbReference>
<dbReference type="InterPro" id="IPR000996">
    <property type="entry name" value="Clathrin_L-chain"/>
</dbReference>
<proteinExistence type="inferred from homology"/>
<dbReference type="PANTHER" id="PTHR10639">
    <property type="entry name" value="CLATHRIN LIGHT CHAIN"/>
    <property type="match status" value="1"/>
</dbReference>
<comment type="similarity">
    <text evidence="2 6">Belongs to the clathrin light chain family.</text>
</comment>
<evidence type="ECO:0000313" key="8">
    <source>
        <dbReference type="EMBL" id="SAL95085.1"/>
    </source>
</evidence>
<dbReference type="STRING" id="4829.A0A163ISR2"/>
<comment type="function">
    <text evidence="6">Clathrin is the major protein of the polyhedral coat of coated pits and vesicles.</text>
</comment>
<evidence type="ECO:0000256" key="3">
    <source>
        <dbReference type="ARBA" id="ARBA00023136"/>
    </source>
</evidence>
<reference evidence="8" key="1">
    <citation type="submission" date="2016-04" db="EMBL/GenBank/DDBJ databases">
        <authorList>
            <person name="Evans L.H."/>
            <person name="Alamgir A."/>
            <person name="Owens N."/>
            <person name="Weber N.D."/>
            <person name="Virtaneva K."/>
            <person name="Barbian K."/>
            <person name="Babar A."/>
            <person name="Rosenke K."/>
        </authorList>
    </citation>
    <scope>NUCLEOTIDE SEQUENCE [LARGE SCALE GENOMIC DNA]</scope>
    <source>
        <strain evidence="8">CBS 101.48</strain>
    </source>
</reference>
<dbReference type="PANTHER" id="PTHR10639:SF7">
    <property type="entry name" value="CLATHRIN LIGHT CHAIN"/>
    <property type="match status" value="1"/>
</dbReference>
<sequence>MSDYIGSPNTEDPTTDFLARERAALGEDADFFTNDADLNVSPSPIPPALTSPSFMDSPDLPSPSAMMTPTMTTTGTDDLIQESNQVSQFESSYPATDQLESSQAFHNAMLPDEEPETVRQWREKQQGILAERDEEAEQKKQETIKKAHEDIDKFYEDYNEKKQKAIEEHREHEEQVQKEKDDSDANVWERVLKQCNTSTADGLSKSGDVSRMKEIMLGLKNTKDAPGSIV</sequence>
<keyword evidence="3 6" id="KW-0472">Membrane</keyword>
<evidence type="ECO:0000313" key="9">
    <source>
        <dbReference type="Proteomes" id="UP000078561"/>
    </source>
</evidence>
<dbReference type="InParanoid" id="A0A163ISR2"/>
<dbReference type="OrthoDB" id="5512at2759"/>
<keyword evidence="4 6" id="KW-0168">Coated pit</keyword>
<dbReference type="GO" id="GO:0005198">
    <property type="term" value="F:structural molecule activity"/>
    <property type="evidence" value="ECO:0007669"/>
    <property type="project" value="InterPro"/>
</dbReference>
<feature type="compositionally biased region" description="Basic and acidic residues" evidence="7">
    <location>
        <begin position="166"/>
        <end position="183"/>
    </location>
</feature>
<name>A0A163ISR2_ABSGL</name>
<dbReference type="Pfam" id="PF01086">
    <property type="entry name" value="Clathrin_lg_ch"/>
    <property type="match status" value="1"/>
</dbReference>
<dbReference type="AlphaFoldDB" id="A0A163ISR2"/>
<feature type="region of interest" description="Disordered" evidence="7">
    <location>
        <begin position="166"/>
        <end position="185"/>
    </location>
</feature>
<evidence type="ECO:0000256" key="1">
    <source>
        <dbReference type="ARBA" id="ARBA00004180"/>
    </source>
</evidence>
<dbReference type="GO" id="GO:0072583">
    <property type="term" value="P:clathrin-dependent endocytosis"/>
    <property type="evidence" value="ECO:0007669"/>
    <property type="project" value="TreeGrafter"/>
</dbReference>
<dbReference type="GO" id="GO:0032050">
    <property type="term" value="F:clathrin heavy chain binding"/>
    <property type="evidence" value="ECO:0007669"/>
    <property type="project" value="TreeGrafter"/>
</dbReference>
<dbReference type="OMA" id="FYENYNT"/>
<comment type="subcellular location">
    <subcellularLocation>
        <location evidence="1 6">Cytoplasmic vesicle membrane</location>
        <topology evidence="1 6">Peripheral membrane protein</topology>
        <orientation evidence="1 6">Cytoplasmic side</orientation>
    </subcellularLocation>
    <subcellularLocation>
        <location evidence="6">Membrane</location>
        <location evidence="6">Coated pit</location>
        <topology evidence="6">Peripheral membrane protein</topology>
        <orientation evidence="6">Cytoplasmic side</orientation>
    </subcellularLocation>
    <text evidence="6">Cytoplasmic face of coated pits and vesicles.</text>
</comment>
<dbReference type="GO" id="GO:0030132">
    <property type="term" value="C:clathrin coat of coated pit"/>
    <property type="evidence" value="ECO:0007669"/>
    <property type="project" value="InterPro"/>
</dbReference>
<organism evidence="8">
    <name type="scientific">Absidia glauca</name>
    <name type="common">Pin mould</name>
    <dbReference type="NCBI Taxonomy" id="4829"/>
    <lineage>
        <taxon>Eukaryota</taxon>
        <taxon>Fungi</taxon>
        <taxon>Fungi incertae sedis</taxon>
        <taxon>Mucoromycota</taxon>
        <taxon>Mucoromycotina</taxon>
        <taxon>Mucoromycetes</taxon>
        <taxon>Mucorales</taxon>
        <taxon>Cunninghamellaceae</taxon>
        <taxon>Absidia</taxon>
    </lineage>
</organism>
<keyword evidence="9" id="KW-1185">Reference proteome</keyword>
<evidence type="ECO:0000256" key="2">
    <source>
        <dbReference type="ARBA" id="ARBA00005263"/>
    </source>
</evidence>
<feature type="region of interest" description="Disordered" evidence="7">
    <location>
        <begin position="34"/>
        <end position="76"/>
    </location>
</feature>
<evidence type="ECO:0000256" key="4">
    <source>
        <dbReference type="ARBA" id="ARBA00023176"/>
    </source>
</evidence>
<dbReference type="Proteomes" id="UP000078561">
    <property type="component" value="Unassembled WGS sequence"/>
</dbReference>
<keyword evidence="5 6" id="KW-0968">Cytoplasmic vesicle</keyword>